<evidence type="ECO:0000256" key="3">
    <source>
        <dbReference type="ARBA" id="ARBA00004496"/>
    </source>
</evidence>
<evidence type="ECO:0000256" key="10">
    <source>
        <dbReference type="ARBA" id="ARBA00022553"/>
    </source>
</evidence>
<keyword evidence="15 24" id="KW-0663">Pyridoxal phosphate</keyword>
<keyword evidence="19" id="KW-0539">Nucleus</keyword>
<dbReference type="CDD" id="cd01561">
    <property type="entry name" value="CBS_like"/>
    <property type="match status" value="1"/>
</dbReference>
<dbReference type="PANTHER" id="PTHR10314">
    <property type="entry name" value="CYSTATHIONINE BETA-SYNTHASE"/>
    <property type="match status" value="1"/>
</dbReference>
<comment type="subcellular location">
    <subcellularLocation>
        <location evidence="3">Cytoplasm</location>
    </subcellularLocation>
    <subcellularLocation>
        <location evidence="2">Nucleus</location>
    </subcellularLocation>
</comment>
<comment type="catalytic activity">
    <reaction evidence="22 24">
        <text>L-homocysteine + L-serine = L,L-cystathionine + H2O</text>
        <dbReference type="Rhea" id="RHEA:10112"/>
        <dbReference type="ChEBI" id="CHEBI:15377"/>
        <dbReference type="ChEBI" id="CHEBI:33384"/>
        <dbReference type="ChEBI" id="CHEBI:58161"/>
        <dbReference type="ChEBI" id="CHEBI:58199"/>
        <dbReference type="EC" id="4.2.1.22"/>
    </reaction>
</comment>
<dbReference type="GO" id="GO:0050667">
    <property type="term" value="P:homocysteine metabolic process"/>
    <property type="evidence" value="ECO:0007669"/>
    <property type="project" value="UniProtKB-ARBA"/>
</dbReference>
<dbReference type="GO" id="GO:0046872">
    <property type="term" value="F:metal ion binding"/>
    <property type="evidence" value="ECO:0007669"/>
    <property type="project" value="UniProtKB-KW"/>
</dbReference>
<dbReference type="SUPFAM" id="SSF53686">
    <property type="entry name" value="Tryptophan synthase beta subunit-like PLP-dependent enzymes"/>
    <property type="match status" value="1"/>
</dbReference>
<keyword evidence="13" id="KW-0479">Metal-binding</keyword>
<dbReference type="EMBL" id="HBHP01021032">
    <property type="protein sequence ID" value="CAD9769112.1"/>
    <property type="molecule type" value="Transcribed_RNA"/>
</dbReference>
<evidence type="ECO:0000256" key="11">
    <source>
        <dbReference type="ARBA" id="ARBA00022605"/>
    </source>
</evidence>
<dbReference type="FunFam" id="3.10.580.10:FF:000014">
    <property type="entry name" value="Cystathionine beta-synthase"/>
    <property type="match status" value="1"/>
</dbReference>
<evidence type="ECO:0000256" key="12">
    <source>
        <dbReference type="ARBA" id="ARBA00022617"/>
    </source>
</evidence>
<dbReference type="InterPro" id="IPR005857">
    <property type="entry name" value="Cysta_beta_synth"/>
</dbReference>
<dbReference type="GO" id="GO:0019343">
    <property type="term" value="P:cysteine biosynthetic process via cystathionine"/>
    <property type="evidence" value="ECO:0007669"/>
    <property type="project" value="UniProtKB-UniRule"/>
</dbReference>
<dbReference type="Gene3D" id="3.40.50.1100">
    <property type="match status" value="2"/>
</dbReference>
<dbReference type="InterPro" id="IPR050214">
    <property type="entry name" value="Cys_Synth/Cystath_Beta-Synth"/>
</dbReference>
<dbReference type="PROSITE" id="PS51371">
    <property type="entry name" value="CBS"/>
    <property type="match status" value="1"/>
</dbReference>
<comment type="similarity">
    <text evidence="5 24">Belongs to the cysteine synthase/cystathionine beta-synthase family.</text>
</comment>
<dbReference type="GO" id="GO:0006535">
    <property type="term" value="P:cysteine biosynthetic process from serine"/>
    <property type="evidence" value="ECO:0007669"/>
    <property type="project" value="UniProtKB-UniRule"/>
</dbReference>
<evidence type="ECO:0000256" key="4">
    <source>
        <dbReference type="ARBA" id="ARBA00005003"/>
    </source>
</evidence>
<evidence type="ECO:0000256" key="7">
    <source>
        <dbReference type="ARBA" id="ARBA00012041"/>
    </source>
</evidence>
<gene>
    <name evidence="26" type="ORF">LSP00402_LOCUS13094</name>
</gene>
<evidence type="ECO:0000256" key="22">
    <source>
        <dbReference type="ARBA" id="ARBA00047490"/>
    </source>
</evidence>
<dbReference type="InterPro" id="IPR046353">
    <property type="entry name" value="CBS_C"/>
</dbReference>
<dbReference type="GO" id="GO:0005737">
    <property type="term" value="C:cytoplasm"/>
    <property type="evidence" value="ECO:0007669"/>
    <property type="project" value="UniProtKB-SubCell"/>
</dbReference>
<evidence type="ECO:0000256" key="14">
    <source>
        <dbReference type="ARBA" id="ARBA00022843"/>
    </source>
</evidence>
<organism evidence="26">
    <name type="scientific">Lotharella oceanica</name>
    <dbReference type="NCBI Taxonomy" id="641309"/>
    <lineage>
        <taxon>Eukaryota</taxon>
        <taxon>Sar</taxon>
        <taxon>Rhizaria</taxon>
        <taxon>Cercozoa</taxon>
        <taxon>Chlorarachniophyceae</taxon>
        <taxon>Lotharella</taxon>
    </lineage>
</organism>
<keyword evidence="14" id="KW-0832">Ubl conjugation</keyword>
<dbReference type="SMART" id="SM00116">
    <property type="entry name" value="CBS"/>
    <property type="match status" value="2"/>
</dbReference>
<proteinExistence type="inferred from homology"/>
<dbReference type="EC" id="4.2.1.22" evidence="7 24"/>
<keyword evidence="11 24" id="KW-0028">Amino-acid biosynthesis</keyword>
<dbReference type="AlphaFoldDB" id="A0A7S2XBY5"/>
<name>A0A7S2XBY5_9EUKA</name>
<keyword evidence="16" id="KW-0408">Iron</keyword>
<dbReference type="SUPFAM" id="SSF54631">
    <property type="entry name" value="CBS-domain pair"/>
    <property type="match status" value="1"/>
</dbReference>
<dbReference type="Gene3D" id="3.10.580.10">
    <property type="entry name" value="CBS-domain"/>
    <property type="match status" value="1"/>
</dbReference>
<keyword evidence="24" id="KW-0198">Cysteine biosynthesis</keyword>
<comment type="function">
    <text evidence="21">Hydro-lyase catalyzing the first step of the transsulfuration pathway, where the hydroxyl group of L-serine is displaced by L-homocysteine in a beta-replacement reaction to form L-cystathionine, the precursor of L-cysteine. This catabolic route allows the elimination of L-methionine and the toxic metabolite L-homocysteine. Also involved in the production of hydrogen sulfide, a gasotransmitter with signaling and cytoprotective effects on neurons.</text>
</comment>
<keyword evidence="10" id="KW-0597">Phosphoprotein</keyword>
<comment type="pathway">
    <text evidence="4">Amino-acid biosynthesis; L-cysteine biosynthesis; L-cysteine from L-homocysteine and L-serine: step 1/2.</text>
</comment>
<comment type="cofactor">
    <cofactor evidence="1 24">
        <name>pyridoxal 5'-phosphate</name>
        <dbReference type="ChEBI" id="CHEBI:597326"/>
    </cofactor>
</comment>
<evidence type="ECO:0000256" key="1">
    <source>
        <dbReference type="ARBA" id="ARBA00001933"/>
    </source>
</evidence>
<evidence type="ECO:0000256" key="13">
    <source>
        <dbReference type="ARBA" id="ARBA00022723"/>
    </source>
</evidence>
<keyword evidence="12" id="KW-0349">Heme</keyword>
<dbReference type="InterPro" id="IPR000644">
    <property type="entry name" value="CBS_dom"/>
</dbReference>
<sequence length="530" mass="58152">MADTKELASVCKWAKDKSGAPSPHNCVPRRPRGKILNTILEAIGDTPLVRIHTISKNEGVKCQLMAKCEYFNSGGSVKDRIGRQMIEDAERAGRIKPGDILIEPTSGNTGIGLALAAAIKGYRMIITLPEKMSQEKVDVLKALGAEIIRTPTEAAFDSPDSHIGVAKRLNKELANSHILDQYANPSNPMAHYLTTAEELLEQTDGKIDYVVMSAGTGGTITGVARKLKEKIPGVKVIGVDPVGSILAQPDSLNGEITSYKVEGIGYDFIPRVLDRSLVDEWIKTEDKESFIMARRLIREEGLLAGGSAGATMWAAVQFCKQKNLGPEKRVVVLLADSVRNYMTKHLNTEWMKENGYLPFAVEHGKSDWWRAHKISDLRLTLPMCVQPDVTCGETLKILKEHGFDQMPVVGDNHEVVGVVTIGNLSSYIINGRVQPGDPVSKACFKQFKNVTLDTTLDELSHYFNKDHFALVEAGQMSFGSEGKQNKAKVLVGVVTRIDLLDYITRSYMRGDKQENAPGAATAPKDPRSKL</sequence>
<evidence type="ECO:0000259" key="25">
    <source>
        <dbReference type="PROSITE" id="PS51371"/>
    </source>
</evidence>
<evidence type="ECO:0000256" key="5">
    <source>
        <dbReference type="ARBA" id="ARBA00007103"/>
    </source>
</evidence>
<dbReference type="NCBIfam" id="TIGR01137">
    <property type="entry name" value="cysta_beta"/>
    <property type="match status" value="1"/>
</dbReference>
<evidence type="ECO:0000256" key="8">
    <source>
        <dbReference type="ARBA" id="ARBA00022490"/>
    </source>
</evidence>
<keyword evidence="17 23" id="KW-0129">CBS domain</keyword>
<keyword evidence="9" id="KW-1017">Isopeptide bond</keyword>
<comment type="subunit">
    <text evidence="6">Homotetramer.</text>
</comment>
<evidence type="ECO:0000256" key="9">
    <source>
        <dbReference type="ARBA" id="ARBA00022499"/>
    </source>
</evidence>
<evidence type="ECO:0000256" key="24">
    <source>
        <dbReference type="RuleBase" id="RU361204"/>
    </source>
</evidence>
<reference evidence="26" key="1">
    <citation type="submission" date="2021-01" db="EMBL/GenBank/DDBJ databases">
        <authorList>
            <person name="Corre E."/>
            <person name="Pelletier E."/>
            <person name="Niang G."/>
            <person name="Scheremetjew M."/>
            <person name="Finn R."/>
            <person name="Kale V."/>
            <person name="Holt S."/>
            <person name="Cochrane G."/>
            <person name="Meng A."/>
            <person name="Brown T."/>
            <person name="Cohen L."/>
        </authorList>
    </citation>
    <scope>NUCLEOTIDE SEQUENCE</scope>
    <source>
        <strain evidence="26">CCMP622</strain>
    </source>
</reference>
<evidence type="ECO:0000256" key="6">
    <source>
        <dbReference type="ARBA" id="ARBA00011881"/>
    </source>
</evidence>
<keyword evidence="18 24" id="KW-0456">Lyase</keyword>
<evidence type="ECO:0000256" key="2">
    <source>
        <dbReference type="ARBA" id="ARBA00004123"/>
    </source>
</evidence>
<dbReference type="UniPathway" id="UPA00136"/>
<evidence type="ECO:0000256" key="21">
    <source>
        <dbReference type="ARBA" id="ARBA00045425"/>
    </source>
</evidence>
<dbReference type="FunFam" id="3.40.50.1100:FF:000003">
    <property type="entry name" value="Cystathionine beta-synthase"/>
    <property type="match status" value="1"/>
</dbReference>
<evidence type="ECO:0000256" key="18">
    <source>
        <dbReference type="ARBA" id="ARBA00023239"/>
    </source>
</evidence>
<accession>A0A7S2XBY5</accession>
<evidence type="ECO:0000256" key="19">
    <source>
        <dbReference type="ARBA" id="ARBA00023242"/>
    </source>
</evidence>
<dbReference type="FunFam" id="3.40.50.1100:FF:000118">
    <property type="entry name" value="Related to CYS4-cystathionine beta-synthase"/>
    <property type="match status" value="1"/>
</dbReference>
<dbReference type="InterPro" id="IPR036052">
    <property type="entry name" value="TrpB-like_PALP_sf"/>
</dbReference>
<dbReference type="InterPro" id="IPR046342">
    <property type="entry name" value="CBS_dom_sf"/>
</dbReference>
<evidence type="ECO:0000256" key="23">
    <source>
        <dbReference type="PROSITE-ProRule" id="PRU00703"/>
    </source>
</evidence>
<dbReference type="Pfam" id="PF00571">
    <property type="entry name" value="CBS"/>
    <property type="match status" value="1"/>
</dbReference>
<keyword evidence="8" id="KW-0963">Cytoplasm</keyword>
<evidence type="ECO:0000256" key="17">
    <source>
        <dbReference type="ARBA" id="ARBA00023122"/>
    </source>
</evidence>
<evidence type="ECO:0000256" key="20">
    <source>
        <dbReference type="ARBA" id="ARBA00026192"/>
    </source>
</evidence>
<dbReference type="Pfam" id="PF00291">
    <property type="entry name" value="PALP"/>
    <property type="match status" value="1"/>
</dbReference>
<feature type="domain" description="CBS" evidence="25">
    <location>
        <begin position="378"/>
        <end position="435"/>
    </location>
</feature>
<evidence type="ECO:0000256" key="16">
    <source>
        <dbReference type="ARBA" id="ARBA00023004"/>
    </source>
</evidence>
<evidence type="ECO:0000256" key="15">
    <source>
        <dbReference type="ARBA" id="ARBA00022898"/>
    </source>
</evidence>
<dbReference type="GO" id="GO:0005634">
    <property type="term" value="C:nucleus"/>
    <property type="evidence" value="ECO:0007669"/>
    <property type="project" value="UniProtKB-SubCell"/>
</dbReference>
<dbReference type="CDD" id="cd04608">
    <property type="entry name" value="CBS_pair_CBS"/>
    <property type="match status" value="1"/>
</dbReference>
<protein>
    <recommendedName>
        <fullName evidence="20 24">Cystathionine beta-synthase</fullName>
        <ecNumber evidence="7 24">4.2.1.22</ecNumber>
    </recommendedName>
</protein>
<evidence type="ECO:0000313" key="26">
    <source>
        <dbReference type="EMBL" id="CAD9769112.1"/>
    </source>
</evidence>
<dbReference type="InterPro" id="IPR001926">
    <property type="entry name" value="TrpB-like_PALP"/>
</dbReference>
<dbReference type="GO" id="GO:0004122">
    <property type="term" value="F:cystathionine beta-synthase activity"/>
    <property type="evidence" value="ECO:0007669"/>
    <property type="project" value="UniProtKB-UniRule"/>
</dbReference>